<dbReference type="InterPro" id="IPR031414">
    <property type="entry name" value="Ribosomal_bTHX"/>
</dbReference>
<sequence>MGKGDSKTKKGKLFLKSYGKSRPRHIEKSKKKAEAQKA</sequence>
<dbReference type="Pfam" id="PF17070">
    <property type="entry name" value="Thx"/>
    <property type="match status" value="1"/>
</dbReference>
<evidence type="ECO:0000256" key="4">
    <source>
        <dbReference type="SAM" id="MobiDB-lite"/>
    </source>
</evidence>
<keyword evidence="2 5" id="KW-0689">Ribosomal protein</keyword>
<dbReference type="EMBL" id="QEWP01000025">
    <property type="protein sequence ID" value="PWD97777.1"/>
    <property type="molecule type" value="Genomic_DNA"/>
</dbReference>
<name>A0A2U2B410_9BACT</name>
<keyword evidence="6" id="KW-1185">Reference proteome</keyword>
<protein>
    <submittedName>
        <fullName evidence="5">30S ribosomal protein THX</fullName>
    </submittedName>
</protein>
<comment type="similarity">
    <text evidence="1">Belongs to the bacterial ribosomal protein bTHX family.</text>
</comment>
<evidence type="ECO:0000256" key="3">
    <source>
        <dbReference type="ARBA" id="ARBA00023274"/>
    </source>
</evidence>
<evidence type="ECO:0000256" key="2">
    <source>
        <dbReference type="ARBA" id="ARBA00022980"/>
    </source>
</evidence>
<accession>A0A2U2B410</accession>
<dbReference type="GO" id="GO:0005840">
    <property type="term" value="C:ribosome"/>
    <property type="evidence" value="ECO:0007669"/>
    <property type="project" value="UniProtKB-KW"/>
</dbReference>
<dbReference type="RefSeq" id="WP_109266032.1">
    <property type="nucleotide sequence ID" value="NZ_QEWP01000025.1"/>
</dbReference>
<feature type="compositionally biased region" description="Basic residues" evidence="4">
    <location>
        <begin position="9"/>
        <end position="31"/>
    </location>
</feature>
<dbReference type="Proteomes" id="UP000244956">
    <property type="component" value="Unassembled WGS sequence"/>
</dbReference>
<evidence type="ECO:0000313" key="6">
    <source>
        <dbReference type="Proteomes" id="UP000244956"/>
    </source>
</evidence>
<dbReference type="NCBIfam" id="TIGR04560">
    <property type="entry name" value="ribo_THX"/>
    <property type="match status" value="1"/>
</dbReference>
<evidence type="ECO:0000313" key="5">
    <source>
        <dbReference type="EMBL" id="PWD97777.1"/>
    </source>
</evidence>
<keyword evidence="3" id="KW-0687">Ribonucleoprotein</keyword>
<dbReference type="AlphaFoldDB" id="A0A2U2B410"/>
<dbReference type="GO" id="GO:1990904">
    <property type="term" value="C:ribonucleoprotein complex"/>
    <property type="evidence" value="ECO:0007669"/>
    <property type="project" value="UniProtKB-KW"/>
</dbReference>
<proteinExistence type="inferred from homology"/>
<feature type="region of interest" description="Disordered" evidence="4">
    <location>
        <begin position="1"/>
        <end position="38"/>
    </location>
</feature>
<dbReference type="InterPro" id="IPR030826">
    <property type="entry name" value="Ribosomal_bTHX/bTHXc/bTHXm"/>
</dbReference>
<organism evidence="5 6">
    <name type="scientific">Marinilabilia rubra</name>
    <dbReference type="NCBI Taxonomy" id="2162893"/>
    <lineage>
        <taxon>Bacteria</taxon>
        <taxon>Pseudomonadati</taxon>
        <taxon>Bacteroidota</taxon>
        <taxon>Bacteroidia</taxon>
        <taxon>Marinilabiliales</taxon>
        <taxon>Marinilabiliaceae</taxon>
        <taxon>Marinilabilia</taxon>
    </lineage>
</organism>
<evidence type="ECO:0000256" key="1">
    <source>
        <dbReference type="ARBA" id="ARBA00010834"/>
    </source>
</evidence>
<comment type="caution">
    <text evidence="5">The sequence shown here is derived from an EMBL/GenBank/DDBJ whole genome shotgun (WGS) entry which is preliminary data.</text>
</comment>
<reference evidence="5 6" key="1">
    <citation type="submission" date="2018-05" db="EMBL/GenBank/DDBJ databases">
        <title>Marinilabilia rubrum sp. nov., isolated from saltern sediment.</title>
        <authorList>
            <person name="Zhang R."/>
        </authorList>
    </citation>
    <scope>NUCLEOTIDE SEQUENCE [LARGE SCALE GENOMIC DNA]</scope>
    <source>
        <strain evidence="5 6">WTE16</strain>
    </source>
</reference>
<gene>
    <name evidence="5" type="ORF">DDZ16_18835</name>
</gene>